<organism evidence="7 8">
    <name type="scientific">Roseibaca calidilacus</name>
    <dbReference type="NCBI Taxonomy" id="1666912"/>
    <lineage>
        <taxon>Bacteria</taxon>
        <taxon>Pseudomonadati</taxon>
        <taxon>Pseudomonadota</taxon>
        <taxon>Alphaproteobacteria</taxon>
        <taxon>Rhodobacterales</taxon>
        <taxon>Paracoccaceae</taxon>
        <taxon>Roseinatronobacter</taxon>
    </lineage>
</organism>
<sequence>MQNALQFLKTNLRWLGVGFLLTFASAFGQTWFISLFAGDIKAVHGLSDGAWGSLYTVATLASAALMFWRGSLADIVPLSRLAPAMTLVFALAAVLMATAQSVWLLGLTLFLLRFCGQGMLIHMAMTAMGRWFEATRGRAVAFANLGHPASEVVIPLLTVLLIASIGWRTTWLGVALVLALVVAPVLWTSLRHERTPQGMAHSDSMTGLGARHWNRTDALRHWFFPALVPVLLTPGFIGTVVFFHQVHIAEVKGWTLAQMAPGYSAFASLTVAASFLSGWAADRFGPHRLLPLLLVPMGVGVALIGPAENVVMWYVALAIVGLTQGMASTLWGGLFPAVYGTRHLGAIRSLGTTIIVLSTAIGPGITGMLIDAGIDFPAQTLAMGLWCLTLAAGSIWMARRLNSELAQGAL</sequence>
<dbReference type="RefSeq" id="WP_072244266.1">
    <property type="nucleotide sequence ID" value="NZ_FBYC01000001.1"/>
</dbReference>
<dbReference type="STRING" id="1666912.Ga0058931_0146"/>
<dbReference type="EMBL" id="FBYC01000001">
    <property type="protein sequence ID" value="CUX79463.1"/>
    <property type="molecule type" value="Genomic_DNA"/>
</dbReference>
<evidence type="ECO:0000313" key="7">
    <source>
        <dbReference type="EMBL" id="KPP93991.1"/>
    </source>
</evidence>
<gene>
    <name evidence="6" type="ORF">Ga0058931_0146</name>
    <name evidence="7" type="ORF">HLUCCA05_12485</name>
</gene>
<dbReference type="Proteomes" id="UP000182045">
    <property type="component" value="Unassembled WGS sequence"/>
</dbReference>
<evidence type="ECO:0000256" key="2">
    <source>
        <dbReference type="ARBA" id="ARBA00022989"/>
    </source>
</evidence>
<feature type="transmembrane region" description="Helical" evidence="4">
    <location>
        <begin position="263"/>
        <end position="282"/>
    </location>
</feature>
<feature type="transmembrane region" description="Helical" evidence="4">
    <location>
        <begin position="49"/>
        <end position="68"/>
    </location>
</feature>
<feature type="transmembrane region" description="Helical" evidence="4">
    <location>
        <begin position="103"/>
        <end position="124"/>
    </location>
</feature>
<dbReference type="GO" id="GO:0022857">
    <property type="term" value="F:transmembrane transporter activity"/>
    <property type="evidence" value="ECO:0007669"/>
    <property type="project" value="InterPro"/>
</dbReference>
<dbReference type="InterPro" id="IPR011701">
    <property type="entry name" value="MFS"/>
</dbReference>
<dbReference type="SUPFAM" id="SSF103473">
    <property type="entry name" value="MFS general substrate transporter"/>
    <property type="match status" value="1"/>
</dbReference>
<dbReference type="InterPro" id="IPR036259">
    <property type="entry name" value="MFS_trans_sf"/>
</dbReference>
<evidence type="ECO:0000256" key="4">
    <source>
        <dbReference type="SAM" id="Phobius"/>
    </source>
</evidence>
<evidence type="ECO:0000256" key="3">
    <source>
        <dbReference type="ARBA" id="ARBA00023136"/>
    </source>
</evidence>
<dbReference type="Gene3D" id="1.20.1250.20">
    <property type="entry name" value="MFS general substrate transporter like domains"/>
    <property type="match status" value="2"/>
</dbReference>
<dbReference type="PROSITE" id="PS50850">
    <property type="entry name" value="MFS"/>
    <property type="match status" value="1"/>
</dbReference>
<feature type="transmembrane region" description="Helical" evidence="4">
    <location>
        <begin position="313"/>
        <end position="338"/>
    </location>
</feature>
<evidence type="ECO:0000313" key="8">
    <source>
        <dbReference type="Proteomes" id="UP000050413"/>
    </source>
</evidence>
<dbReference type="PANTHER" id="PTHR11360:SF308">
    <property type="entry name" value="BLL3089 PROTEIN"/>
    <property type="match status" value="1"/>
</dbReference>
<keyword evidence="3 4" id="KW-0472">Membrane</keyword>
<keyword evidence="9" id="KW-1185">Reference proteome</keyword>
<evidence type="ECO:0000256" key="1">
    <source>
        <dbReference type="ARBA" id="ARBA00022692"/>
    </source>
</evidence>
<dbReference type="OrthoDB" id="1404228at2"/>
<feature type="transmembrane region" description="Helical" evidence="4">
    <location>
        <begin position="12"/>
        <end position="37"/>
    </location>
</feature>
<feature type="domain" description="Major facilitator superfamily (MFS) profile" evidence="5">
    <location>
        <begin position="14"/>
        <end position="410"/>
    </location>
</feature>
<feature type="transmembrane region" description="Helical" evidence="4">
    <location>
        <begin position="171"/>
        <end position="190"/>
    </location>
</feature>
<dbReference type="InterPro" id="IPR050327">
    <property type="entry name" value="Proton-linked_MCT"/>
</dbReference>
<feature type="transmembrane region" description="Helical" evidence="4">
    <location>
        <begin position="80"/>
        <end position="97"/>
    </location>
</feature>
<comment type="caution">
    <text evidence="7">The sequence shown here is derived from an EMBL/GenBank/DDBJ whole genome shotgun (WGS) entry which is preliminary data.</text>
</comment>
<feature type="transmembrane region" description="Helical" evidence="4">
    <location>
        <begin position="350"/>
        <end position="370"/>
    </location>
</feature>
<proteinExistence type="predicted"/>
<keyword evidence="2 4" id="KW-1133">Transmembrane helix</keyword>
<feature type="transmembrane region" description="Helical" evidence="4">
    <location>
        <begin position="145"/>
        <end position="165"/>
    </location>
</feature>
<dbReference type="AlphaFoldDB" id="A0A0P8AI23"/>
<dbReference type="Proteomes" id="UP000050413">
    <property type="component" value="Unassembled WGS sequence"/>
</dbReference>
<dbReference type="Pfam" id="PF07690">
    <property type="entry name" value="MFS_1"/>
    <property type="match status" value="1"/>
</dbReference>
<evidence type="ECO:0000259" key="5">
    <source>
        <dbReference type="PROSITE" id="PS50850"/>
    </source>
</evidence>
<dbReference type="EMBL" id="LJSG01000007">
    <property type="protein sequence ID" value="KPP93991.1"/>
    <property type="molecule type" value="Genomic_DNA"/>
</dbReference>
<dbReference type="PANTHER" id="PTHR11360">
    <property type="entry name" value="MONOCARBOXYLATE TRANSPORTER"/>
    <property type="match status" value="1"/>
</dbReference>
<name>A0A0P8AI23_9RHOB</name>
<reference evidence="6 9" key="2">
    <citation type="submission" date="2016-01" db="EMBL/GenBank/DDBJ databases">
        <authorList>
            <person name="Varghese N."/>
        </authorList>
    </citation>
    <scope>NUCLEOTIDE SEQUENCE [LARGE SCALE GENOMIC DNA]</scope>
    <source>
        <strain evidence="6 9">HL-91</strain>
    </source>
</reference>
<evidence type="ECO:0000313" key="9">
    <source>
        <dbReference type="Proteomes" id="UP000182045"/>
    </source>
</evidence>
<evidence type="ECO:0000313" key="6">
    <source>
        <dbReference type="EMBL" id="CUX79463.1"/>
    </source>
</evidence>
<protein>
    <submittedName>
        <fullName evidence="6">Major Facilitator Superfamily protein</fullName>
    </submittedName>
    <submittedName>
        <fullName evidence="7">Major facilitator superfamily transporter</fullName>
    </submittedName>
</protein>
<accession>A0A0P8AI23</accession>
<keyword evidence="1 4" id="KW-0812">Transmembrane</keyword>
<feature type="transmembrane region" description="Helical" evidence="4">
    <location>
        <begin position="289"/>
        <end position="307"/>
    </location>
</feature>
<reference evidence="7 8" key="1">
    <citation type="submission" date="2015-09" db="EMBL/GenBank/DDBJ databases">
        <title>Identification and resolution of microdiversity through metagenomic sequencing of parallel consortia.</title>
        <authorList>
            <person name="Nelson W.C."/>
            <person name="Romine M.F."/>
            <person name="Lindemann S.R."/>
        </authorList>
    </citation>
    <scope>NUCLEOTIDE SEQUENCE [LARGE SCALE GENOMIC DNA]</scope>
    <source>
        <strain evidence="7">HL-91</strain>
    </source>
</reference>
<feature type="transmembrane region" description="Helical" evidence="4">
    <location>
        <begin position="376"/>
        <end position="398"/>
    </location>
</feature>
<feature type="transmembrane region" description="Helical" evidence="4">
    <location>
        <begin position="222"/>
        <end position="243"/>
    </location>
</feature>
<dbReference type="InterPro" id="IPR020846">
    <property type="entry name" value="MFS_dom"/>
</dbReference>